<sequence>MCLKRNPKYFTFH</sequence>
<evidence type="ECO:0000313" key="1">
    <source>
        <dbReference type="EMBL" id="JAH15986.1"/>
    </source>
</evidence>
<protein>
    <submittedName>
        <fullName evidence="1">Uncharacterized protein</fullName>
    </submittedName>
</protein>
<organism evidence="1">
    <name type="scientific">Anguilla anguilla</name>
    <name type="common">European freshwater eel</name>
    <name type="synonym">Muraena anguilla</name>
    <dbReference type="NCBI Taxonomy" id="7936"/>
    <lineage>
        <taxon>Eukaryota</taxon>
        <taxon>Metazoa</taxon>
        <taxon>Chordata</taxon>
        <taxon>Craniata</taxon>
        <taxon>Vertebrata</taxon>
        <taxon>Euteleostomi</taxon>
        <taxon>Actinopterygii</taxon>
        <taxon>Neopterygii</taxon>
        <taxon>Teleostei</taxon>
        <taxon>Anguilliformes</taxon>
        <taxon>Anguillidae</taxon>
        <taxon>Anguilla</taxon>
    </lineage>
</organism>
<accession>A0A0E9QGI2</accession>
<dbReference type="EMBL" id="GBXM01092591">
    <property type="protein sequence ID" value="JAH15986.1"/>
    <property type="molecule type" value="Transcribed_RNA"/>
</dbReference>
<reference evidence="1" key="2">
    <citation type="journal article" date="2015" name="Fish Shellfish Immunol.">
        <title>Early steps in the European eel (Anguilla anguilla)-Vibrio vulnificus interaction in the gills: Role of the RtxA13 toxin.</title>
        <authorList>
            <person name="Callol A."/>
            <person name="Pajuelo D."/>
            <person name="Ebbesson L."/>
            <person name="Teles M."/>
            <person name="MacKenzie S."/>
            <person name="Amaro C."/>
        </authorList>
    </citation>
    <scope>NUCLEOTIDE SEQUENCE</scope>
</reference>
<name>A0A0E9QGI2_ANGAN</name>
<proteinExistence type="predicted"/>
<reference evidence="1" key="1">
    <citation type="submission" date="2014-11" db="EMBL/GenBank/DDBJ databases">
        <authorList>
            <person name="Amaro Gonzalez C."/>
        </authorList>
    </citation>
    <scope>NUCLEOTIDE SEQUENCE</scope>
</reference>